<dbReference type="InterPro" id="IPR014730">
    <property type="entry name" value="ETF_a/b_N"/>
</dbReference>
<dbReference type="SUPFAM" id="SSF52402">
    <property type="entry name" value="Adenine nucleotide alpha hydrolases-like"/>
    <property type="match status" value="1"/>
</dbReference>
<keyword evidence="8" id="KW-1185">Reference proteome</keyword>
<dbReference type="Gene3D" id="3.40.50.620">
    <property type="entry name" value="HUPs"/>
    <property type="match status" value="1"/>
</dbReference>
<comment type="subunit">
    <text evidence="3">FixA and FixB form a heterodimer.</text>
</comment>
<comment type="similarity">
    <text evidence="2">Belongs to the ETF alpha-subunit/FixB family.</text>
</comment>
<proteinExistence type="inferred from homology"/>
<evidence type="ECO:0000256" key="5">
    <source>
        <dbReference type="ARBA" id="ARBA00023231"/>
    </source>
</evidence>
<keyword evidence="4" id="KW-0813">Transport</keyword>
<accession>A0ABV7DBN6</accession>
<comment type="caution">
    <text evidence="7">The sequence shown here is derived from an EMBL/GenBank/DDBJ whole genome shotgun (WGS) entry which is preliminary data.</text>
</comment>
<reference evidence="8" key="1">
    <citation type="journal article" date="2019" name="Int. J. Syst. Evol. Microbiol.">
        <title>The Global Catalogue of Microorganisms (GCM) 10K type strain sequencing project: providing services to taxonomists for standard genome sequencing and annotation.</title>
        <authorList>
            <consortium name="The Broad Institute Genomics Platform"/>
            <consortium name="The Broad Institute Genome Sequencing Center for Infectious Disease"/>
            <person name="Wu L."/>
            <person name="Ma J."/>
        </authorList>
    </citation>
    <scope>NUCLEOTIDE SEQUENCE [LARGE SCALE GENOMIC DNA]</scope>
    <source>
        <strain evidence="8">KCTC 52677</strain>
    </source>
</reference>
<dbReference type="Proteomes" id="UP001595377">
    <property type="component" value="Unassembled WGS sequence"/>
</dbReference>
<keyword evidence="4" id="KW-0249">Electron transport</keyword>
<evidence type="ECO:0000313" key="7">
    <source>
        <dbReference type="EMBL" id="MFC3072340.1"/>
    </source>
</evidence>
<feature type="non-terminal residue" evidence="7">
    <location>
        <position position="74"/>
    </location>
</feature>
<evidence type="ECO:0000259" key="6">
    <source>
        <dbReference type="Pfam" id="PF01012"/>
    </source>
</evidence>
<dbReference type="EMBL" id="JBHRSP010000005">
    <property type="protein sequence ID" value="MFC3072340.1"/>
    <property type="molecule type" value="Genomic_DNA"/>
</dbReference>
<dbReference type="InterPro" id="IPR014729">
    <property type="entry name" value="Rossmann-like_a/b/a_fold"/>
</dbReference>
<gene>
    <name evidence="7" type="ORF">ACFOHH_04395</name>
</gene>
<evidence type="ECO:0000256" key="4">
    <source>
        <dbReference type="ARBA" id="ARBA00022982"/>
    </source>
</evidence>
<keyword evidence="5" id="KW-0535">Nitrogen fixation</keyword>
<organism evidence="7 8">
    <name type="scientific">Shinella pollutisoli</name>
    <dbReference type="NCBI Taxonomy" id="2250594"/>
    <lineage>
        <taxon>Bacteria</taxon>
        <taxon>Pseudomonadati</taxon>
        <taxon>Pseudomonadota</taxon>
        <taxon>Alphaproteobacteria</taxon>
        <taxon>Hyphomicrobiales</taxon>
        <taxon>Rhizobiaceae</taxon>
        <taxon>Shinella</taxon>
    </lineage>
</organism>
<dbReference type="Pfam" id="PF01012">
    <property type="entry name" value="ETF"/>
    <property type="match status" value="1"/>
</dbReference>
<dbReference type="PANTHER" id="PTHR43153:SF1">
    <property type="entry name" value="ELECTRON TRANSFER FLAVOPROTEIN SUBUNIT ALPHA, MITOCHONDRIAL"/>
    <property type="match status" value="1"/>
</dbReference>
<sequence>MAILLLADHDNRSLSDQTAKALTAASQIGSDVHVLVAGSGAKAAAEQAAKLSGVTKVLLADDASLAHNLAEPLA</sequence>
<feature type="domain" description="Electron transfer flavoprotein alpha/beta-subunit N-terminal" evidence="6">
    <location>
        <begin position="4"/>
        <end position="74"/>
    </location>
</feature>
<evidence type="ECO:0000256" key="3">
    <source>
        <dbReference type="ARBA" id="ARBA00011874"/>
    </source>
</evidence>
<dbReference type="PANTHER" id="PTHR43153">
    <property type="entry name" value="ELECTRON TRANSFER FLAVOPROTEIN ALPHA"/>
    <property type="match status" value="1"/>
</dbReference>
<evidence type="ECO:0000256" key="2">
    <source>
        <dbReference type="ARBA" id="ARBA00005817"/>
    </source>
</evidence>
<comment type="function">
    <text evidence="1">May play a role in a redox process involved in nitrogen fixation.</text>
</comment>
<evidence type="ECO:0000313" key="8">
    <source>
        <dbReference type="Proteomes" id="UP001595377"/>
    </source>
</evidence>
<protein>
    <submittedName>
        <fullName evidence="7">Electron transfer flavoprotein subunit alpha/FixB family protein</fullName>
    </submittedName>
</protein>
<evidence type="ECO:0000256" key="1">
    <source>
        <dbReference type="ARBA" id="ARBA00003554"/>
    </source>
</evidence>
<dbReference type="InterPro" id="IPR001308">
    <property type="entry name" value="ETF_a/FixB"/>
</dbReference>
<name>A0ABV7DBN6_9HYPH</name>